<gene>
    <name evidence="2" type="ORF">chiPu_0029508</name>
</gene>
<organism evidence="2 3">
    <name type="scientific">Chiloscyllium punctatum</name>
    <name type="common">Brownbanded bambooshark</name>
    <name type="synonym">Hemiscyllium punctatum</name>
    <dbReference type="NCBI Taxonomy" id="137246"/>
    <lineage>
        <taxon>Eukaryota</taxon>
        <taxon>Metazoa</taxon>
        <taxon>Chordata</taxon>
        <taxon>Craniata</taxon>
        <taxon>Vertebrata</taxon>
        <taxon>Chondrichthyes</taxon>
        <taxon>Elasmobranchii</taxon>
        <taxon>Galeomorphii</taxon>
        <taxon>Galeoidea</taxon>
        <taxon>Orectolobiformes</taxon>
        <taxon>Hemiscylliidae</taxon>
        <taxon>Chiloscyllium</taxon>
    </lineage>
</organism>
<accession>A0A401TRW5</accession>
<evidence type="ECO:0000256" key="1">
    <source>
        <dbReference type="SAM" id="MobiDB-lite"/>
    </source>
</evidence>
<evidence type="ECO:0000313" key="2">
    <source>
        <dbReference type="EMBL" id="GCC45359.1"/>
    </source>
</evidence>
<dbReference type="Proteomes" id="UP000287033">
    <property type="component" value="Unassembled WGS sequence"/>
</dbReference>
<keyword evidence="3" id="KW-1185">Reference proteome</keyword>
<dbReference type="AlphaFoldDB" id="A0A401TRW5"/>
<reference evidence="2 3" key="1">
    <citation type="journal article" date="2018" name="Nat. Ecol. Evol.">
        <title>Shark genomes provide insights into elasmobranch evolution and the origin of vertebrates.</title>
        <authorList>
            <person name="Hara Y"/>
            <person name="Yamaguchi K"/>
            <person name="Onimaru K"/>
            <person name="Kadota M"/>
            <person name="Koyanagi M"/>
            <person name="Keeley SD"/>
            <person name="Tatsumi K"/>
            <person name="Tanaka K"/>
            <person name="Motone F"/>
            <person name="Kageyama Y"/>
            <person name="Nozu R"/>
            <person name="Adachi N"/>
            <person name="Nishimura O"/>
            <person name="Nakagawa R"/>
            <person name="Tanegashima C"/>
            <person name="Kiyatake I"/>
            <person name="Matsumoto R"/>
            <person name="Murakumo K"/>
            <person name="Nishida K"/>
            <person name="Terakita A"/>
            <person name="Kuratani S"/>
            <person name="Sato K"/>
            <person name="Hyodo S Kuraku.S."/>
        </authorList>
    </citation>
    <scope>NUCLEOTIDE SEQUENCE [LARGE SCALE GENOMIC DNA]</scope>
</reference>
<dbReference type="EMBL" id="BEZZ01158596">
    <property type="protein sequence ID" value="GCC45359.1"/>
    <property type="molecule type" value="Genomic_DNA"/>
</dbReference>
<protein>
    <submittedName>
        <fullName evidence="2">Uncharacterized protein</fullName>
    </submittedName>
</protein>
<name>A0A401TRW5_CHIPU</name>
<proteinExistence type="predicted"/>
<comment type="caution">
    <text evidence="2">The sequence shown here is derived from an EMBL/GenBank/DDBJ whole genome shotgun (WGS) entry which is preliminary data.</text>
</comment>
<feature type="non-terminal residue" evidence="2">
    <location>
        <position position="83"/>
    </location>
</feature>
<evidence type="ECO:0000313" key="3">
    <source>
        <dbReference type="Proteomes" id="UP000287033"/>
    </source>
</evidence>
<feature type="region of interest" description="Disordered" evidence="1">
    <location>
        <begin position="44"/>
        <end position="83"/>
    </location>
</feature>
<sequence>MSNVRAPRSLRFDAVVGSADGTGYSATKVSAVASLIAVASFSGAEAQQSTLPPVNVDAPVARPRPVRSKPTSDQVRARDALRR</sequence>